<accession>A0A2P6TZN4</accession>
<dbReference type="Proteomes" id="UP000239899">
    <property type="component" value="Unassembled WGS sequence"/>
</dbReference>
<proteinExistence type="predicted"/>
<organism evidence="5 6">
    <name type="scientific">Chlorella sorokiniana</name>
    <name type="common">Freshwater green alga</name>
    <dbReference type="NCBI Taxonomy" id="3076"/>
    <lineage>
        <taxon>Eukaryota</taxon>
        <taxon>Viridiplantae</taxon>
        <taxon>Chlorophyta</taxon>
        <taxon>core chlorophytes</taxon>
        <taxon>Trebouxiophyceae</taxon>
        <taxon>Chlorellales</taxon>
        <taxon>Chlorellaceae</taxon>
        <taxon>Chlorella clade</taxon>
        <taxon>Chlorella</taxon>
    </lineage>
</organism>
<comment type="subcellular location">
    <subcellularLocation>
        <location evidence="1">Plastid</location>
    </subcellularLocation>
</comment>
<name>A0A2P6TZN4_CHLSO</name>
<reference evidence="5 6" key="1">
    <citation type="journal article" date="2018" name="Plant J.">
        <title>Genome sequences of Chlorella sorokiniana UTEX 1602 and Micractinium conductrix SAG 241.80: implications to maltose excretion by a green alga.</title>
        <authorList>
            <person name="Arriola M.B."/>
            <person name="Velmurugan N."/>
            <person name="Zhang Y."/>
            <person name="Plunkett M.H."/>
            <person name="Hondzo H."/>
            <person name="Barney B.M."/>
        </authorList>
    </citation>
    <scope>NUCLEOTIDE SEQUENCE [LARGE SCALE GENOMIC DNA]</scope>
    <source>
        <strain evidence="6">UTEX 1602</strain>
    </source>
</reference>
<evidence type="ECO:0000256" key="2">
    <source>
        <dbReference type="ARBA" id="ARBA00022640"/>
    </source>
</evidence>
<protein>
    <submittedName>
        <fullName evidence="5">Plastid-lipid-associated chloroplastic-like</fullName>
    </submittedName>
</protein>
<dbReference type="InterPro" id="IPR006843">
    <property type="entry name" value="PAP/fibrillin_dom"/>
</dbReference>
<evidence type="ECO:0000313" key="5">
    <source>
        <dbReference type="EMBL" id="PRW59518.1"/>
    </source>
</evidence>
<dbReference type="GO" id="GO:0009536">
    <property type="term" value="C:plastid"/>
    <property type="evidence" value="ECO:0007669"/>
    <property type="project" value="UniProtKB-SubCell"/>
</dbReference>
<keyword evidence="2" id="KW-0934">Plastid</keyword>
<dbReference type="OrthoDB" id="498392at2759"/>
<dbReference type="EMBL" id="LHPG02000003">
    <property type="protein sequence ID" value="PRW59518.1"/>
    <property type="molecule type" value="Genomic_DNA"/>
</dbReference>
<sequence>MGSLSLALAAPAAPARCQQRSSRPTCSAQAPGSWTCRPEPRRLGAAAAAASRRRRSVQASAAATAVVDPEVAELKAALLDSFWGTDRGLAASSDARAEINELLTQLEARNPTPEPNEARELLSGAWRLAYTSNSELIALLALGRLPLVTVGEVTQTIDPLGQTVENRVELQAPLSKTALSATASFEIRSPKLLQVAFEEGRVATPELTADLQLPSSLDVLGQRVDLAPLQTALQPVEGPLRSALGALGGVLSGLPDLRLPIKQVSPSSWLLNTYLDNTLRITRGDGGSVFVLVKEDNYADTGYDYAANMHSSDWERIEEQEPLHGTAVVAEGVVAPDAVVEVVEVVEMPGNDGVDISSTITPADNGSGRAPRAP</sequence>
<evidence type="ECO:0000313" key="6">
    <source>
        <dbReference type="Proteomes" id="UP000239899"/>
    </source>
</evidence>
<keyword evidence="6" id="KW-1185">Reference proteome</keyword>
<evidence type="ECO:0000256" key="1">
    <source>
        <dbReference type="ARBA" id="ARBA00004474"/>
    </source>
</evidence>
<dbReference type="Pfam" id="PF04755">
    <property type="entry name" value="PAP_fibrillin"/>
    <property type="match status" value="1"/>
</dbReference>
<evidence type="ECO:0000256" key="3">
    <source>
        <dbReference type="SAM" id="MobiDB-lite"/>
    </source>
</evidence>
<feature type="domain" description="Plastid lipid-associated protein/fibrillin conserved" evidence="4">
    <location>
        <begin position="73"/>
        <end position="292"/>
    </location>
</feature>
<comment type="caution">
    <text evidence="5">The sequence shown here is derived from an EMBL/GenBank/DDBJ whole genome shotgun (WGS) entry which is preliminary data.</text>
</comment>
<dbReference type="PANTHER" id="PTHR31906">
    <property type="entry name" value="PLASTID-LIPID-ASSOCIATED PROTEIN 4, CHLOROPLASTIC-RELATED"/>
    <property type="match status" value="1"/>
</dbReference>
<dbReference type="InterPro" id="IPR039633">
    <property type="entry name" value="PAP"/>
</dbReference>
<feature type="region of interest" description="Disordered" evidence="3">
    <location>
        <begin position="353"/>
        <end position="374"/>
    </location>
</feature>
<dbReference type="AlphaFoldDB" id="A0A2P6TZN4"/>
<gene>
    <name evidence="5" type="ORF">C2E21_1628</name>
</gene>
<evidence type="ECO:0000259" key="4">
    <source>
        <dbReference type="Pfam" id="PF04755"/>
    </source>
</evidence>